<protein>
    <submittedName>
        <fullName evidence="1">Uncharacterized protein</fullName>
    </submittedName>
</protein>
<keyword evidence="2" id="KW-1185">Reference proteome</keyword>
<gene>
    <name evidence="1" type="ORF">L2E82_49360</name>
</gene>
<evidence type="ECO:0000313" key="2">
    <source>
        <dbReference type="Proteomes" id="UP001055811"/>
    </source>
</evidence>
<reference evidence="1 2" key="2">
    <citation type="journal article" date="2022" name="Mol. Ecol. Resour.">
        <title>The genomes of chicory, endive, great burdock and yacon provide insights into Asteraceae paleo-polyploidization history and plant inulin production.</title>
        <authorList>
            <person name="Fan W."/>
            <person name="Wang S."/>
            <person name="Wang H."/>
            <person name="Wang A."/>
            <person name="Jiang F."/>
            <person name="Liu H."/>
            <person name="Zhao H."/>
            <person name="Xu D."/>
            <person name="Zhang Y."/>
        </authorList>
    </citation>
    <scope>NUCLEOTIDE SEQUENCE [LARGE SCALE GENOMIC DNA]</scope>
    <source>
        <strain evidence="2">cv. Punajuju</strain>
        <tissue evidence="1">Leaves</tissue>
    </source>
</reference>
<evidence type="ECO:0000313" key="1">
    <source>
        <dbReference type="EMBL" id="KAI3691142.1"/>
    </source>
</evidence>
<accession>A0ACB8Z035</accession>
<name>A0ACB8Z035_CICIN</name>
<organism evidence="1 2">
    <name type="scientific">Cichorium intybus</name>
    <name type="common">Chicory</name>
    <dbReference type="NCBI Taxonomy" id="13427"/>
    <lineage>
        <taxon>Eukaryota</taxon>
        <taxon>Viridiplantae</taxon>
        <taxon>Streptophyta</taxon>
        <taxon>Embryophyta</taxon>
        <taxon>Tracheophyta</taxon>
        <taxon>Spermatophyta</taxon>
        <taxon>Magnoliopsida</taxon>
        <taxon>eudicotyledons</taxon>
        <taxon>Gunneridae</taxon>
        <taxon>Pentapetalae</taxon>
        <taxon>asterids</taxon>
        <taxon>campanulids</taxon>
        <taxon>Asterales</taxon>
        <taxon>Asteraceae</taxon>
        <taxon>Cichorioideae</taxon>
        <taxon>Cichorieae</taxon>
        <taxon>Cichoriinae</taxon>
        <taxon>Cichorium</taxon>
    </lineage>
</organism>
<comment type="caution">
    <text evidence="1">The sequence shown here is derived from an EMBL/GenBank/DDBJ whole genome shotgun (WGS) entry which is preliminary data.</text>
</comment>
<dbReference type="Proteomes" id="UP001055811">
    <property type="component" value="Linkage Group LG09"/>
</dbReference>
<dbReference type="EMBL" id="CM042017">
    <property type="protein sequence ID" value="KAI3691142.1"/>
    <property type="molecule type" value="Genomic_DNA"/>
</dbReference>
<reference evidence="2" key="1">
    <citation type="journal article" date="2022" name="Mol. Ecol. Resour.">
        <title>The genomes of chicory, endive, great burdock and yacon provide insights into Asteraceae palaeo-polyploidization history and plant inulin production.</title>
        <authorList>
            <person name="Fan W."/>
            <person name="Wang S."/>
            <person name="Wang H."/>
            <person name="Wang A."/>
            <person name="Jiang F."/>
            <person name="Liu H."/>
            <person name="Zhao H."/>
            <person name="Xu D."/>
            <person name="Zhang Y."/>
        </authorList>
    </citation>
    <scope>NUCLEOTIDE SEQUENCE [LARGE SCALE GENOMIC DNA]</scope>
    <source>
        <strain evidence="2">cv. Punajuju</strain>
    </source>
</reference>
<sequence length="257" mass="28696">MRKLVQIQNQNNPRYYRNCYWSNQLVWINLNQRLESGGEGRAELNKPFTPRNPFLPAFTPTAHTITATIATPSTFSGVCTSTVLRYQHLFQENMEEPTLSNEKDTAQRKGETSSESDDKAFVGKEKLVACGARVNEGVEEGLQDVVVEQTLRGDGNAANLLESGYSKDEVLRALQESPFPLEVAVMTPAEEENPITHSPDMVPETQQNFEIDKGIEETQPSKQLLKKRKKSERILKRKLSQQIGSTGASSGDPLTID</sequence>
<proteinExistence type="predicted"/>